<dbReference type="Proteomes" id="UP001266305">
    <property type="component" value="Unassembled WGS sequence"/>
</dbReference>
<evidence type="ECO:0000259" key="1">
    <source>
        <dbReference type="Pfam" id="PF21605"/>
    </source>
</evidence>
<evidence type="ECO:0000313" key="3">
    <source>
        <dbReference type="Proteomes" id="UP001266305"/>
    </source>
</evidence>
<evidence type="ECO:0000313" key="2">
    <source>
        <dbReference type="EMBL" id="KAK2107957.1"/>
    </source>
</evidence>
<comment type="caution">
    <text evidence="2">The sequence shown here is derived from an EMBL/GenBank/DDBJ whole genome shotgun (WGS) entry which is preliminary data.</text>
</comment>
<reference evidence="2 3" key="1">
    <citation type="submission" date="2023-05" db="EMBL/GenBank/DDBJ databases">
        <title>B98-5 Cell Line De Novo Hybrid Assembly: An Optical Mapping Approach.</title>
        <authorList>
            <person name="Kananen K."/>
            <person name="Auerbach J.A."/>
            <person name="Kautto E."/>
            <person name="Blachly J.S."/>
        </authorList>
    </citation>
    <scope>NUCLEOTIDE SEQUENCE [LARGE SCALE GENOMIC DNA]</scope>
    <source>
        <strain evidence="2">B95-8</strain>
        <tissue evidence="2">Cell line</tissue>
    </source>
</reference>
<dbReference type="SUPFAM" id="SSF49265">
    <property type="entry name" value="Fibronectin type III"/>
    <property type="match status" value="1"/>
</dbReference>
<dbReference type="InterPro" id="IPR036116">
    <property type="entry name" value="FN3_sf"/>
</dbReference>
<name>A0ABQ9VF06_SAGOE</name>
<proteinExistence type="predicted"/>
<keyword evidence="3" id="KW-1185">Reference proteome</keyword>
<sequence>MSVIISKERDTCNVTIEGLDAENCYSLQVRVKATQVAYGSDTYPSDWSEVMHWQRGEQMGGYQASFPLGYTDPWPPQAVSEADSLCTLKDSGSEPNLHSHK</sequence>
<dbReference type="Gene3D" id="2.60.40.10">
    <property type="entry name" value="Immunoglobulins"/>
    <property type="match status" value="1"/>
</dbReference>
<protein>
    <recommendedName>
        <fullName evidence="1">Cytokine receptor-like factor 2-like D2 domain-containing protein</fullName>
    </recommendedName>
</protein>
<gene>
    <name evidence="2" type="ORF">P7K49_013122</name>
</gene>
<dbReference type="Pfam" id="PF21605">
    <property type="entry name" value="CRLF2-like_D2"/>
    <property type="match status" value="1"/>
</dbReference>
<accession>A0ABQ9VF06</accession>
<feature type="domain" description="Cytokine receptor-like factor 2-like D2" evidence="1">
    <location>
        <begin position="6"/>
        <end position="56"/>
    </location>
</feature>
<dbReference type="InterPro" id="IPR048648">
    <property type="entry name" value="CRLF2-like_D2"/>
</dbReference>
<dbReference type="EMBL" id="JASSZA010000006">
    <property type="protein sequence ID" value="KAK2107957.1"/>
    <property type="molecule type" value="Genomic_DNA"/>
</dbReference>
<dbReference type="InterPro" id="IPR013783">
    <property type="entry name" value="Ig-like_fold"/>
</dbReference>
<organism evidence="2 3">
    <name type="scientific">Saguinus oedipus</name>
    <name type="common">Cotton-top tamarin</name>
    <name type="synonym">Oedipomidas oedipus</name>
    <dbReference type="NCBI Taxonomy" id="9490"/>
    <lineage>
        <taxon>Eukaryota</taxon>
        <taxon>Metazoa</taxon>
        <taxon>Chordata</taxon>
        <taxon>Craniata</taxon>
        <taxon>Vertebrata</taxon>
        <taxon>Euteleostomi</taxon>
        <taxon>Mammalia</taxon>
        <taxon>Eutheria</taxon>
        <taxon>Euarchontoglires</taxon>
        <taxon>Primates</taxon>
        <taxon>Haplorrhini</taxon>
        <taxon>Platyrrhini</taxon>
        <taxon>Cebidae</taxon>
        <taxon>Callitrichinae</taxon>
        <taxon>Saguinus</taxon>
    </lineage>
</organism>